<evidence type="ECO:0000313" key="1">
    <source>
        <dbReference type="EMBL" id="KAF4229780.1"/>
    </source>
</evidence>
<evidence type="ECO:0008006" key="3">
    <source>
        <dbReference type="Google" id="ProtNLM"/>
    </source>
</evidence>
<dbReference type="AlphaFoldDB" id="A0A8H4EH31"/>
<dbReference type="InterPro" id="IPR036291">
    <property type="entry name" value="NAD(P)-bd_dom_sf"/>
</dbReference>
<dbReference type="SUPFAM" id="SSF51735">
    <property type="entry name" value="NAD(P)-binding Rossmann-fold domains"/>
    <property type="match status" value="1"/>
</dbReference>
<sequence>MHILSELDVTRILHSLTKEQCEAFIYRLSDALASVSVESKPTIPESERLIHQPLRTVFTTNDHNTHMFMPVSNTVNTGIKIVSIGSSGIHGVVNIFSPDGRLSGLLAAEELTAFRTALTTMALFVRCITLRKENILVFGSGRQAEWHVRQAVLLYPGLVRRVTVVNRGRKRLDEMDCNVLAGLRTQYPSISFITLAAEGVADYHERLCAELAACDVIFSCTPSSVPNFQFSALQSAPKQRFISLIGSYKPHMHEIDSDTLLSGGGRIYVDSKKACLEESGELITAHITEGQLTELGDILADQGLSNEIDVPNGCNIIYKCVGMGLMDLVVGNQVLELGKEQGLGVYVSGI</sequence>
<protein>
    <recommendedName>
        <fullName evidence="3">Proline utilization protein PrnX</fullName>
    </recommendedName>
</protein>
<reference evidence="1" key="2">
    <citation type="submission" date="2020-04" db="EMBL/GenBank/DDBJ databases">
        <authorList>
            <person name="Santos R.A.C."/>
            <person name="Steenwyk J.L."/>
            <person name="Rivero-Menendez O."/>
            <person name="Mead M.E."/>
            <person name="Silva L.P."/>
            <person name="Bastos R.W."/>
            <person name="Alastruey-Izquierdo A."/>
            <person name="Goldman G.H."/>
            <person name="Rokas A."/>
        </authorList>
    </citation>
    <scope>NUCLEOTIDE SEQUENCE</scope>
    <source>
        <strain evidence="1">CNM-CM6805</strain>
    </source>
</reference>
<proteinExistence type="predicted"/>
<dbReference type="PANTHER" id="PTHR13812">
    <property type="entry name" value="KETIMINE REDUCTASE MU-CRYSTALLIN"/>
    <property type="match status" value="1"/>
</dbReference>
<accession>A0A8H4EH31</accession>
<name>A0A8H4EH31_9EURO</name>
<evidence type="ECO:0000313" key="2">
    <source>
        <dbReference type="Proteomes" id="UP000653565"/>
    </source>
</evidence>
<dbReference type="InterPro" id="IPR023401">
    <property type="entry name" value="ODC_N"/>
</dbReference>
<reference evidence="1" key="1">
    <citation type="journal article" date="2020" name="bioRxiv">
        <title>Genomic and phenotypic heterogeneity of clinical isolates of the human pathogens Aspergillus fumigatus, Aspergillus lentulus and Aspergillus fumigatiaffinis.</title>
        <authorList>
            <person name="dos Santos R.A.C."/>
            <person name="Steenwyk J.L."/>
            <person name="Rivero-Menendez O."/>
            <person name="Mead M.E."/>
            <person name="Silva L.P."/>
            <person name="Bastos R.W."/>
            <person name="Alastruey-Izquierdo A."/>
            <person name="Goldman G.H."/>
            <person name="Rokas A."/>
        </authorList>
    </citation>
    <scope>NUCLEOTIDE SEQUENCE</scope>
    <source>
        <strain evidence="1">CNM-CM6805</strain>
    </source>
</reference>
<dbReference type="GO" id="GO:0005737">
    <property type="term" value="C:cytoplasm"/>
    <property type="evidence" value="ECO:0007669"/>
    <property type="project" value="TreeGrafter"/>
</dbReference>
<dbReference type="InterPro" id="IPR003462">
    <property type="entry name" value="ODC_Mu_crystall"/>
</dbReference>
<gene>
    <name evidence="1" type="ORF">CNMCM6805_001172</name>
</gene>
<organism evidence="1 2">
    <name type="scientific">Aspergillus fumigatiaffinis</name>
    <dbReference type="NCBI Taxonomy" id="340414"/>
    <lineage>
        <taxon>Eukaryota</taxon>
        <taxon>Fungi</taxon>
        <taxon>Dikarya</taxon>
        <taxon>Ascomycota</taxon>
        <taxon>Pezizomycotina</taxon>
        <taxon>Eurotiomycetes</taxon>
        <taxon>Eurotiomycetidae</taxon>
        <taxon>Eurotiales</taxon>
        <taxon>Aspergillaceae</taxon>
        <taxon>Aspergillus</taxon>
        <taxon>Aspergillus subgen. Fumigati</taxon>
    </lineage>
</organism>
<dbReference type="Gene3D" id="3.30.1780.10">
    <property type="entry name" value="ornithine cyclodeaminase, domain 1"/>
    <property type="match status" value="1"/>
</dbReference>
<dbReference type="Proteomes" id="UP000653565">
    <property type="component" value="Unassembled WGS sequence"/>
</dbReference>
<dbReference type="PANTHER" id="PTHR13812:SF23">
    <property type="entry name" value="PRNX PROTEIN"/>
    <property type="match status" value="1"/>
</dbReference>
<dbReference type="Gene3D" id="3.40.50.720">
    <property type="entry name" value="NAD(P)-binding Rossmann-like Domain"/>
    <property type="match status" value="1"/>
</dbReference>
<keyword evidence="2" id="KW-1185">Reference proteome</keyword>
<comment type="caution">
    <text evidence="1">The sequence shown here is derived from an EMBL/GenBank/DDBJ whole genome shotgun (WGS) entry which is preliminary data.</text>
</comment>
<dbReference type="OrthoDB" id="41492at2759"/>
<dbReference type="EMBL" id="JAAAPX010000126">
    <property type="protein sequence ID" value="KAF4229780.1"/>
    <property type="molecule type" value="Genomic_DNA"/>
</dbReference>